<dbReference type="EMBL" id="RQJO01000001">
    <property type="protein sequence ID" value="RRB09383.1"/>
    <property type="molecule type" value="Genomic_DNA"/>
</dbReference>
<organism evidence="1 2">
    <name type="scientific">Larkinella rosea</name>
    <dbReference type="NCBI Taxonomy" id="2025312"/>
    <lineage>
        <taxon>Bacteria</taxon>
        <taxon>Pseudomonadati</taxon>
        <taxon>Bacteroidota</taxon>
        <taxon>Cytophagia</taxon>
        <taxon>Cytophagales</taxon>
        <taxon>Spirosomataceae</taxon>
        <taxon>Larkinella</taxon>
    </lineage>
</organism>
<proteinExistence type="predicted"/>
<dbReference type="NCBIfam" id="NF033691">
    <property type="entry name" value="immunity_MafI"/>
    <property type="match status" value="1"/>
</dbReference>
<sequence length="94" mass="10907">MLQMIMNSLDTDIFDLIFKCSSLGLPEKDSNDARSYLENNERGLAFDTLLTQIYEYDILIDGDIYRQIEAIARELSINAEDYAFITKLIRPNTY</sequence>
<comment type="caution">
    <text evidence="1">The sequence shown here is derived from an EMBL/GenBank/DDBJ whole genome shotgun (WGS) entry which is preliminary data.</text>
</comment>
<keyword evidence="2" id="KW-1185">Reference proteome</keyword>
<dbReference type="InterPro" id="IPR047880">
    <property type="entry name" value="MafI-like"/>
</dbReference>
<gene>
    <name evidence="1" type="ORF">EHT25_00010</name>
</gene>
<accession>A0A3P1C865</accession>
<evidence type="ECO:0000313" key="2">
    <source>
        <dbReference type="Proteomes" id="UP000271925"/>
    </source>
</evidence>
<evidence type="ECO:0000313" key="1">
    <source>
        <dbReference type="EMBL" id="RRB09383.1"/>
    </source>
</evidence>
<dbReference type="AlphaFoldDB" id="A0A3P1C865"/>
<protein>
    <submittedName>
        <fullName evidence="1">MafI family immunity protein</fullName>
    </submittedName>
</protein>
<dbReference type="Proteomes" id="UP000271925">
    <property type="component" value="Unassembled WGS sequence"/>
</dbReference>
<name>A0A3P1C865_9BACT</name>
<reference evidence="1 2" key="1">
    <citation type="submission" date="2018-11" db="EMBL/GenBank/DDBJ databases">
        <authorList>
            <person name="Zhou Z."/>
            <person name="Wang G."/>
        </authorList>
    </citation>
    <scope>NUCLEOTIDE SEQUENCE [LARGE SCALE GENOMIC DNA]</scope>
    <source>
        <strain evidence="1 2">KCTC52004</strain>
    </source>
</reference>